<feature type="domain" description="BSD" evidence="11">
    <location>
        <begin position="736"/>
        <end position="788"/>
    </location>
</feature>
<dbReference type="InterPro" id="IPR029019">
    <property type="entry name" value="HEX_eukaryotic_N"/>
</dbReference>
<dbReference type="OrthoDB" id="428480at2759"/>
<evidence type="ECO:0000256" key="10">
    <source>
        <dbReference type="SAM" id="SignalP"/>
    </source>
</evidence>
<dbReference type="InterPro" id="IPR035925">
    <property type="entry name" value="BSD_dom_sf"/>
</dbReference>
<dbReference type="Pfam" id="PF03909">
    <property type="entry name" value="BSD"/>
    <property type="match status" value="1"/>
</dbReference>
<feature type="active site" description="Proton donor" evidence="8">
    <location>
        <position position="341"/>
    </location>
</feature>
<evidence type="ECO:0000313" key="12">
    <source>
        <dbReference type="EMBL" id="RWS02235.1"/>
    </source>
</evidence>
<evidence type="ECO:0000256" key="4">
    <source>
        <dbReference type="ARBA" id="ARBA00022729"/>
    </source>
</evidence>
<dbReference type="AlphaFoldDB" id="A0A3S3NM91"/>
<gene>
    <name evidence="12" type="ORF">B4U79_06051</name>
</gene>
<evidence type="ECO:0000256" key="3">
    <source>
        <dbReference type="ARBA" id="ARBA00012663"/>
    </source>
</evidence>
<keyword evidence="5" id="KW-0378">Hydrolase</keyword>
<dbReference type="PANTHER" id="PTHR22600:SF21">
    <property type="entry name" value="BETA-HEXOSAMINIDASE A"/>
    <property type="match status" value="1"/>
</dbReference>
<dbReference type="SUPFAM" id="SSF51445">
    <property type="entry name" value="(Trans)glycosidases"/>
    <property type="match status" value="1"/>
</dbReference>
<keyword evidence="7" id="KW-0326">Glycosidase</keyword>
<dbReference type="Gene3D" id="1.10.3970.10">
    <property type="entry name" value="BSD domain"/>
    <property type="match status" value="1"/>
</dbReference>
<dbReference type="InterPro" id="IPR025705">
    <property type="entry name" value="Beta_hexosaminidase_sua/sub"/>
</dbReference>
<feature type="compositionally biased region" description="Basic and acidic residues" evidence="9">
    <location>
        <begin position="628"/>
        <end position="637"/>
    </location>
</feature>
<dbReference type="Pfam" id="PF00728">
    <property type="entry name" value="Glyco_hydro_20"/>
    <property type="match status" value="1"/>
</dbReference>
<comment type="similarity">
    <text evidence="2">Belongs to the glycosyl hydrolase 20 family.</text>
</comment>
<dbReference type="Gene3D" id="3.30.379.10">
    <property type="entry name" value="Chitobiase/beta-hexosaminidase domain 2-like"/>
    <property type="match status" value="1"/>
</dbReference>
<dbReference type="CDD" id="cd06562">
    <property type="entry name" value="GH20_HexA_HexB-like"/>
    <property type="match status" value="1"/>
</dbReference>
<dbReference type="SUPFAM" id="SSF140383">
    <property type="entry name" value="BSD domain-like"/>
    <property type="match status" value="1"/>
</dbReference>
<dbReference type="STRING" id="1965070.A0A3S3NM91"/>
<keyword evidence="4 10" id="KW-0732">Signal</keyword>
<feature type="compositionally biased region" description="Acidic residues" evidence="9">
    <location>
        <begin position="898"/>
        <end position="908"/>
    </location>
</feature>
<feature type="region of interest" description="Disordered" evidence="9">
    <location>
        <begin position="623"/>
        <end position="656"/>
    </location>
</feature>
<feature type="region of interest" description="Disordered" evidence="9">
    <location>
        <begin position="803"/>
        <end position="873"/>
    </location>
</feature>
<dbReference type="InterPro" id="IPR029018">
    <property type="entry name" value="Hex-like_dom2"/>
</dbReference>
<feature type="signal peptide" evidence="10">
    <location>
        <begin position="1"/>
        <end position="21"/>
    </location>
</feature>
<evidence type="ECO:0000256" key="6">
    <source>
        <dbReference type="ARBA" id="ARBA00023180"/>
    </source>
</evidence>
<dbReference type="Gene3D" id="3.20.20.80">
    <property type="entry name" value="Glycosidases"/>
    <property type="match status" value="1"/>
</dbReference>
<keyword evidence="6" id="KW-0325">Glycoprotein</keyword>
<dbReference type="FunFam" id="3.20.20.80:FF:000063">
    <property type="entry name" value="Beta-hexosaminidase"/>
    <property type="match status" value="1"/>
</dbReference>
<dbReference type="PRINTS" id="PR00738">
    <property type="entry name" value="GLHYDRLASE20"/>
</dbReference>
<sequence>MHCYLSLVLVLISWYSFIVNGHESPNLADSYPWPLPQSIIPQLTYFTLSKNFRFELKETKHCEILDDALERYHKLVFLKNCQMLDENEVNYVPKGEAEIFKDENYGGQLFNLTIQMRSKCESMPHPNMDEMYTLRINTPDFPNKAFLFANHVWGILRGLETFSQLIIEHNGNFYINGTFIVDNPRFAHRGLLLDTSRHFLPVHILLNNLDAMTYNKLNVFHWHIVDDPSFPYESRTFPNLSKYGAYRYTHVYSQEDVAKVINYARKRGIRVMVEFDTPGHTLSWGKGIKNLLTQCYKNGTKINAFGPIDPSNEQNYKVLELLFKEISQVFPEQYLHLGGDEVDFSCWESNPIIRDFMKNMSFGKDFAKLEQYYIQKVVDIVKKLKKSTVVWQEVFDNGVELQQDAIVHVWKGDTEKEYEEEMSKVTEKGFRAILSTPWYLNYIKFGADWKDYYRKDPLSFNGTSEQKNLVVGGEICMWGEFADGNNVISTTWPRSSPVAERLWSSKKVNNVEKAMPRLERQRCLMLKRGIRGQPVNGPGFCRCDYAESDDRREEQNEEGATGGWSWSSLLQNAKQKVISQSSETLEFMKRDLTEFKETVQKDTVSVVSSTADYFRKAMNALSIEEDESSHSSEEHTTTETVSECESKVSDSNSEALKSPISLQMIEETAKNFMSSVYEILTGKSYSNEDEEVCIVVGNKMITLPAERWQTLVAAVQNDPETYSQQHQGSPEEYEAWLSTFKFNDHEEEIQRLLSDIPAISKHYSELVPHSITHNEFWHRYFYRIHQLATLELIRKEKLNVKVEEGPESEEIKKSDEKPNQARKDENEGSKGSTKELADTVVAKQKSGESASSSPSDGTKASESSEDWEKTELSEIVDEAAKKLNEKLKTYAEKPASSEEYDGDWEWHD</sequence>
<reference evidence="12 13" key="1">
    <citation type="journal article" date="2018" name="Gigascience">
        <title>Genomes of trombidid mites reveal novel predicted allergens and laterally-transferred genes associated with secondary metabolism.</title>
        <authorList>
            <person name="Dong X."/>
            <person name="Chaisiri K."/>
            <person name="Xia D."/>
            <person name="Armstrong S.D."/>
            <person name="Fang Y."/>
            <person name="Donnelly M.J."/>
            <person name="Kadowaki T."/>
            <person name="McGarry J.W."/>
            <person name="Darby A.C."/>
            <person name="Makepeace B.L."/>
        </authorList>
    </citation>
    <scope>NUCLEOTIDE SEQUENCE [LARGE SCALE GENOMIC DNA]</scope>
    <source>
        <strain evidence="12">UoL-WK</strain>
    </source>
</reference>
<proteinExistence type="inferred from homology"/>
<dbReference type="SMART" id="SM00751">
    <property type="entry name" value="BSD"/>
    <property type="match status" value="1"/>
</dbReference>
<dbReference type="GO" id="GO:0004563">
    <property type="term" value="F:beta-N-acetylhexosaminidase activity"/>
    <property type="evidence" value="ECO:0007669"/>
    <property type="project" value="UniProtKB-EC"/>
</dbReference>
<dbReference type="GO" id="GO:0006689">
    <property type="term" value="P:ganglioside catabolic process"/>
    <property type="evidence" value="ECO:0007669"/>
    <property type="project" value="TreeGrafter"/>
</dbReference>
<dbReference type="GO" id="GO:0005975">
    <property type="term" value="P:carbohydrate metabolic process"/>
    <property type="evidence" value="ECO:0007669"/>
    <property type="project" value="InterPro"/>
</dbReference>
<dbReference type="SUPFAM" id="SSF55545">
    <property type="entry name" value="beta-N-acetylhexosaminidase-like domain"/>
    <property type="match status" value="1"/>
</dbReference>
<dbReference type="GO" id="GO:0030203">
    <property type="term" value="P:glycosaminoglycan metabolic process"/>
    <property type="evidence" value="ECO:0007669"/>
    <property type="project" value="TreeGrafter"/>
</dbReference>
<evidence type="ECO:0000256" key="8">
    <source>
        <dbReference type="PIRSR" id="PIRSR625705-1"/>
    </source>
</evidence>
<dbReference type="InterPro" id="IPR005607">
    <property type="entry name" value="BSD_dom"/>
</dbReference>
<evidence type="ECO:0000256" key="7">
    <source>
        <dbReference type="ARBA" id="ARBA00023295"/>
    </source>
</evidence>
<dbReference type="GO" id="GO:0005764">
    <property type="term" value="C:lysosome"/>
    <property type="evidence" value="ECO:0007669"/>
    <property type="project" value="TreeGrafter"/>
</dbReference>
<feature type="chain" id="PRO_5018787090" description="beta-N-acetylhexosaminidase" evidence="10">
    <location>
        <begin position="22"/>
        <end position="908"/>
    </location>
</feature>
<protein>
    <recommendedName>
        <fullName evidence="3">beta-N-acetylhexosaminidase</fullName>
        <ecNumber evidence="3">3.2.1.52</ecNumber>
    </recommendedName>
</protein>
<dbReference type="InterPro" id="IPR015883">
    <property type="entry name" value="Glyco_hydro_20_cat"/>
</dbReference>
<dbReference type="GO" id="GO:0016020">
    <property type="term" value="C:membrane"/>
    <property type="evidence" value="ECO:0007669"/>
    <property type="project" value="TreeGrafter"/>
</dbReference>
<evidence type="ECO:0000259" key="11">
    <source>
        <dbReference type="PROSITE" id="PS50858"/>
    </source>
</evidence>
<organism evidence="12 13">
    <name type="scientific">Dinothrombium tinctorium</name>
    <dbReference type="NCBI Taxonomy" id="1965070"/>
    <lineage>
        <taxon>Eukaryota</taxon>
        <taxon>Metazoa</taxon>
        <taxon>Ecdysozoa</taxon>
        <taxon>Arthropoda</taxon>
        <taxon>Chelicerata</taxon>
        <taxon>Arachnida</taxon>
        <taxon>Acari</taxon>
        <taxon>Acariformes</taxon>
        <taxon>Trombidiformes</taxon>
        <taxon>Prostigmata</taxon>
        <taxon>Anystina</taxon>
        <taxon>Parasitengona</taxon>
        <taxon>Trombidioidea</taxon>
        <taxon>Trombidiidae</taxon>
        <taxon>Dinothrombium</taxon>
    </lineage>
</organism>
<feature type="region of interest" description="Disordered" evidence="9">
    <location>
        <begin position="886"/>
        <end position="908"/>
    </location>
</feature>
<dbReference type="InterPro" id="IPR017853">
    <property type="entry name" value="GH"/>
</dbReference>
<evidence type="ECO:0000256" key="5">
    <source>
        <dbReference type="ARBA" id="ARBA00022801"/>
    </source>
</evidence>
<accession>A0A3S3NM91</accession>
<feature type="compositionally biased region" description="Basic and acidic residues" evidence="9">
    <location>
        <begin position="803"/>
        <end position="837"/>
    </location>
</feature>
<dbReference type="PANTHER" id="PTHR22600">
    <property type="entry name" value="BETA-HEXOSAMINIDASE"/>
    <property type="match status" value="1"/>
</dbReference>
<name>A0A3S3NM91_9ACAR</name>
<dbReference type="Pfam" id="PF14845">
    <property type="entry name" value="Glycohydro_20b2"/>
    <property type="match status" value="1"/>
</dbReference>
<evidence type="ECO:0000256" key="1">
    <source>
        <dbReference type="ARBA" id="ARBA00001231"/>
    </source>
</evidence>
<comment type="caution">
    <text evidence="12">The sequence shown here is derived from an EMBL/GenBank/DDBJ whole genome shotgun (WGS) entry which is preliminary data.</text>
</comment>
<dbReference type="EMBL" id="NCKU01007973">
    <property type="protein sequence ID" value="RWS02235.1"/>
    <property type="molecule type" value="Genomic_DNA"/>
</dbReference>
<evidence type="ECO:0000313" key="13">
    <source>
        <dbReference type="Proteomes" id="UP000285301"/>
    </source>
</evidence>
<keyword evidence="13" id="KW-1185">Reference proteome</keyword>
<dbReference type="PROSITE" id="PS50858">
    <property type="entry name" value="BSD"/>
    <property type="match status" value="1"/>
</dbReference>
<evidence type="ECO:0000256" key="2">
    <source>
        <dbReference type="ARBA" id="ARBA00006285"/>
    </source>
</evidence>
<comment type="catalytic activity">
    <reaction evidence="1">
        <text>Hydrolysis of terminal non-reducing N-acetyl-D-hexosamine residues in N-acetyl-beta-D-hexosaminides.</text>
        <dbReference type="EC" id="3.2.1.52"/>
    </reaction>
</comment>
<evidence type="ECO:0000256" key="9">
    <source>
        <dbReference type="SAM" id="MobiDB-lite"/>
    </source>
</evidence>
<dbReference type="Proteomes" id="UP000285301">
    <property type="component" value="Unassembled WGS sequence"/>
</dbReference>
<dbReference type="EC" id="3.2.1.52" evidence="3"/>